<proteinExistence type="predicted"/>
<evidence type="ECO:0000256" key="5">
    <source>
        <dbReference type="ARBA" id="ARBA00022771"/>
    </source>
</evidence>
<dbReference type="GO" id="GO:0004842">
    <property type="term" value="F:ubiquitin-protein transferase activity"/>
    <property type="evidence" value="ECO:0007669"/>
    <property type="project" value="TreeGrafter"/>
</dbReference>
<comment type="subcellular location">
    <subcellularLocation>
        <location evidence="1">Membrane</location>
        <topology evidence="1">Multi-pass membrane protein</topology>
    </subcellularLocation>
</comment>
<keyword evidence="6" id="KW-0833">Ubl conjugation pathway</keyword>
<keyword evidence="3" id="KW-0812">Transmembrane</keyword>
<reference evidence="10" key="1">
    <citation type="journal article" date="2021" name="Mol. Ecol. Resour.">
        <title>Apolygus lucorum genome provides insights into omnivorousness and mesophyll feeding.</title>
        <authorList>
            <person name="Liu Y."/>
            <person name="Liu H."/>
            <person name="Wang H."/>
            <person name="Huang T."/>
            <person name="Liu B."/>
            <person name="Yang B."/>
            <person name="Yin L."/>
            <person name="Li B."/>
            <person name="Zhang Y."/>
            <person name="Zhang S."/>
            <person name="Jiang F."/>
            <person name="Zhang X."/>
            <person name="Ren Y."/>
            <person name="Wang B."/>
            <person name="Wang S."/>
            <person name="Lu Y."/>
            <person name="Wu K."/>
            <person name="Fan W."/>
            <person name="Wang G."/>
        </authorList>
    </citation>
    <scope>NUCLEOTIDE SEQUENCE</scope>
    <source>
        <strain evidence="10">12Hb</strain>
    </source>
</reference>
<evidence type="ECO:0000313" key="10">
    <source>
        <dbReference type="EMBL" id="KAF6207440.1"/>
    </source>
</evidence>
<organism evidence="10 11">
    <name type="scientific">Apolygus lucorum</name>
    <name type="common">Small green plant bug</name>
    <name type="synonym">Lygocoris lucorum</name>
    <dbReference type="NCBI Taxonomy" id="248454"/>
    <lineage>
        <taxon>Eukaryota</taxon>
        <taxon>Metazoa</taxon>
        <taxon>Ecdysozoa</taxon>
        <taxon>Arthropoda</taxon>
        <taxon>Hexapoda</taxon>
        <taxon>Insecta</taxon>
        <taxon>Pterygota</taxon>
        <taxon>Neoptera</taxon>
        <taxon>Paraneoptera</taxon>
        <taxon>Hemiptera</taxon>
        <taxon>Heteroptera</taxon>
        <taxon>Panheteroptera</taxon>
        <taxon>Cimicomorpha</taxon>
        <taxon>Miridae</taxon>
        <taxon>Mirini</taxon>
        <taxon>Apolygus</taxon>
    </lineage>
</organism>
<evidence type="ECO:0000256" key="1">
    <source>
        <dbReference type="ARBA" id="ARBA00004141"/>
    </source>
</evidence>
<dbReference type="Gene3D" id="3.30.40.10">
    <property type="entry name" value="Zinc/RING finger domain, C3HC4 (zinc finger)"/>
    <property type="match status" value="1"/>
</dbReference>
<dbReference type="PROSITE" id="PS51292">
    <property type="entry name" value="ZF_RING_CH"/>
    <property type="match status" value="1"/>
</dbReference>
<keyword evidence="9" id="KW-0472">Membrane</keyword>
<evidence type="ECO:0000256" key="2">
    <source>
        <dbReference type="ARBA" id="ARBA00022679"/>
    </source>
</evidence>
<keyword evidence="11" id="KW-1185">Reference proteome</keyword>
<evidence type="ECO:0000256" key="9">
    <source>
        <dbReference type="ARBA" id="ARBA00023136"/>
    </source>
</evidence>
<dbReference type="OrthoDB" id="273089at2759"/>
<keyword evidence="2" id="KW-0808">Transferase</keyword>
<dbReference type="SUPFAM" id="SSF57850">
    <property type="entry name" value="RING/U-box"/>
    <property type="match status" value="1"/>
</dbReference>
<comment type="caution">
    <text evidence="10">The sequence shown here is derived from an EMBL/GenBank/DDBJ whole genome shotgun (WGS) entry which is preliminary data.</text>
</comment>
<keyword evidence="8" id="KW-1133">Transmembrane helix</keyword>
<keyword evidence="7" id="KW-0862">Zinc</keyword>
<dbReference type="PANTHER" id="PTHR46065">
    <property type="entry name" value="E3 UBIQUITIN-PROTEIN LIGASE MARCH 2/3 FAMILY MEMBER"/>
    <property type="match status" value="1"/>
</dbReference>
<evidence type="ECO:0000256" key="8">
    <source>
        <dbReference type="ARBA" id="ARBA00022989"/>
    </source>
</evidence>
<dbReference type="PANTHER" id="PTHR46065:SF3">
    <property type="entry name" value="FI20425P1"/>
    <property type="match status" value="1"/>
</dbReference>
<dbReference type="GO" id="GO:0008270">
    <property type="term" value="F:zinc ion binding"/>
    <property type="evidence" value="ECO:0007669"/>
    <property type="project" value="UniProtKB-KW"/>
</dbReference>
<protein>
    <submittedName>
        <fullName evidence="10">Uncharacterized protein</fullName>
    </submittedName>
</protein>
<dbReference type="InterPro" id="IPR011016">
    <property type="entry name" value="Znf_RING-CH"/>
</dbReference>
<dbReference type="GO" id="GO:0016020">
    <property type="term" value="C:membrane"/>
    <property type="evidence" value="ECO:0007669"/>
    <property type="project" value="UniProtKB-SubCell"/>
</dbReference>
<accession>A0A6A4JCX9</accession>
<gene>
    <name evidence="10" type="ORF">GE061_018683</name>
</gene>
<evidence type="ECO:0000313" key="11">
    <source>
        <dbReference type="Proteomes" id="UP000466442"/>
    </source>
</evidence>
<evidence type="ECO:0000256" key="3">
    <source>
        <dbReference type="ARBA" id="ARBA00022692"/>
    </source>
</evidence>
<dbReference type="Pfam" id="PF12906">
    <property type="entry name" value="RINGv"/>
    <property type="match status" value="1"/>
</dbReference>
<evidence type="ECO:0000256" key="7">
    <source>
        <dbReference type="ARBA" id="ARBA00022833"/>
    </source>
</evidence>
<dbReference type="Proteomes" id="UP000466442">
    <property type="component" value="Unassembled WGS sequence"/>
</dbReference>
<keyword evidence="4" id="KW-0479">Metal-binding</keyword>
<dbReference type="EMBL" id="WIXP02000008">
    <property type="protein sequence ID" value="KAF6207440.1"/>
    <property type="molecule type" value="Genomic_DNA"/>
</dbReference>
<sequence length="238" mass="27053">MKDDDVEHSMHNTSSDLSSCVCRICQTAKSKEQLISPCNCKGTLGKVHLSCLEKWLNFCGRQYCEICKYHFQVRKTRRYGITQSLRIWVRHPRHRIHLRSDLIIGFILTLITVALCCICAFGVRYFISEGVKLGIPAVYSEGVILIFMAIIVLGYSVTIYLMCKDHVVPWYRWWSRSLVIKIIVIESSGRREVLETKSKTKIKGLLSHLSHKELSSTCNVSDQTPQTPVGPPVVPVAV</sequence>
<dbReference type="InterPro" id="IPR013083">
    <property type="entry name" value="Znf_RING/FYVE/PHD"/>
</dbReference>
<evidence type="ECO:0000256" key="6">
    <source>
        <dbReference type="ARBA" id="ARBA00022786"/>
    </source>
</evidence>
<dbReference type="AlphaFoldDB" id="A0A6A4JCX9"/>
<dbReference type="SMART" id="SM00744">
    <property type="entry name" value="RINGv"/>
    <property type="match status" value="1"/>
</dbReference>
<evidence type="ECO:0000256" key="4">
    <source>
        <dbReference type="ARBA" id="ARBA00022723"/>
    </source>
</evidence>
<name>A0A6A4JCX9_APOLU</name>
<dbReference type="GO" id="GO:0016567">
    <property type="term" value="P:protein ubiquitination"/>
    <property type="evidence" value="ECO:0007669"/>
    <property type="project" value="TreeGrafter"/>
</dbReference>
<keyword evidence="5" id="KW-0863">Zinc-finger</keyword>